<dbReference type="InterPro" id="IPR047324">
    <property type="entry name" value="LbH_gamma_CA-like"/>
</dbReference>
<evidence type="ECO:0000256" key="1">
    <source>
        <dbReference type="SAM" id="MobiDB-lite"/>
    </source>
</evidence>
<feature type="region of interest" description="Disordered" evidence="1">
    <location>
        <begin position="1"/>
        <end position="24"/>
    </location>
</feature>
<dbReference type="InterPro" id="IPR050484">
    <property type="entry name" value="Transf_Hexapept/Carb_Anhydrase"/>
</dbReference>
<dbReference type="SUPFAM" id="SSF51161">
    <property type="entry name" value="Trimeric LpxA-like enzymes"/>
    <property type="match status" value="1"/>
</dbReference>
<organism evidence="2 3">
    <name type="scientific">Nocardiopsis alba</name>
    <dbReference type="NCBI Taxonomy" id="53437"/>
    <lineage>
        <taxon>Bacteria</taxon>
        <taxon>Bacillati</taxon>
        <taxon>Actinomycetota</taxon>
        <taxon>Actinomycetes</taxon>
        <taxon>Streptosporangiales</taxon>
        <taxon>Nocardiopsidaceae</taxon>
        <taxon>Nocardiopsis</taxon>
    </lineage>
</organism>
<evidence type="ECO:0000313" key="2">
    <source>
        <dbReference type="EMBL" id="MFB8766085.1"/>
    </source>
</evidence>
<dbReference type="RefSeq" id="WP_014911200.1">
    <property type="nucleotide sequence ID" value="NZ_JAYMRS010000001.1"/>
</dbReference>
<dbReference type="EMBL" id="JAYMRS010000001">
    <property type="protein sequence ID" value="MFB8766085.1"/>
    <property type="molecule type" value="Genomic_DNA"/>
</dbReference>
<dbReference type="PANTHER" id="PTHR13061">
    <property type="entry name" value="DYNACTIN SUBUNIT P25"/>
    <property type="match status" value="1"/>
</dbReference>
<accession>A0ABV5DNB2</accession>
<name>A0ABV5DNB2_9ACTN</name>
<sequence length="187" mass="19475">MAGTPDERDSERVDGPRIGSAPFGEPRIHPTAWIAPGAVVVGRVGLGERSSVWYGSVLRADTEDIVVGDRVNIQDQCGLHSDPGQPAILHDDVSLGHKAMVHGAIVEEGALIGIGAIVLGGARVGKGALVAAGSLVAPGKVVPPNTLWAGVPGKVVRELNDGDRLVLEHTPTAYAGYAVQHQDVIWR</sequence>
<evidence type="ECO:0000313" key="3">
    <source>
        <dbReference type="Proteomes" id="UP001585053"/>
    </source>
</evidence>
<proteinExistence type="predicted"/>
<comment type="caution">
    <text evidence="2">The sequence shown here is derived from an EMBL/GenBank/DDBJ whole genome shotgun (WGS) entry which is preliminary data.</text>
</comment>
<dbReference type="CDD" id="cd04645">
    <property type="entry name" value="LbH_gamma_CA_like"/>
    <property type="match status" value="1"/>
</dbReference>
<feature type="compositionally biased region" description="Basic and acidic residues" evidence="1">
    <location>
        <begin position="1"/>
        <end position="15"/>
    </location>
</feature>
<keyword evidence="3" id="KW-1185">Reference proteome</keyword>
<protein>
    <submittedName>
        <fullName evidence="2">Gamma carbonic anhydrase family protein</fullName>
    </submittedName>
</protein>
<dbReference type="PANTHER" id="PTHR13061:SF29">
    <property type="entry name" value="GAMMA CARBONIC ANHYDRASE-LIKE 1, MITOCHONDRIAL-RELATED"/>
    <property type="match status" value="1"/>
</dbReference>
<dbReference type="Proteomes" id="UP001585053">
    <property type="component" value="Unassembled WGS sequence"/>
</dbReference>
<reference evidence="2 3" key="1">
    <citation type="submission" date="2024-01" db="EMBL/GenBank/DDBJ databases">
        <title>Genome mining of biosynthetic gene clusters to explore secondary metabolites of Streptomyces sp.</title>
        <authorList>
            <person name="Baig A."/>
            <person name="Ajitkumar Shintre N."/>
            <person name="Kumar H."/>
            <person name="Anbarasu A."/>
            <person name="Ramaiah S."/>
        </authorList>
    </citation>
    <scope>NUCLEOTIDE SEQUENCE [LARGE SCALE GENOMIC DNA]</scope>
    <source>
        <strain evidence="2 3">A01</strain>
    </source>
</reference>
<gene>
    <name evidence="2" type="ORF">VSQ78_00120</name>
</gene>
<dbReference type="Gene3D" id="2.160.10.10">
    <property type="entry name" value="Hexapeptide repeat proteins"/>
    <property type="match status" value="1"/>
</dbReference>
<dbReference type="InterPro" id="IPR011004">
    <property type="entry name" value="Trimer_LpxA-like_sf"/>
</dbReference>